<keyword evidence="6" id="KW-0472">Membrane</keyword>
<evidence type="ECO:0000256" key="1">
    <source>
        <dbReference type="ARBA" id="ARBA00004651"/>
    </source>
</evidence>
<comment type="caution">
    <text evidence="7">The sequence shown here is derived from an EMBL/GenBank/DDBJ whole genome shotgun (WGS) entry which is preliminary data.</text>
</comment>
<evidence type="ECO:0000256" key="5">
    <source>
        <dbReference type="ARBA" id="ARBA00022989"/>
    </source>
</evidence>
<dbReference type="GO" id="GO:0005886">
    <property type="term" value="C:plasma membrane"/>
    <property type="evidence" value="ECO:0007669"/>
    <property type="project" value="UniProtKB-SubCell"/>
</dbReference>
<comment type="similarity">
    <text evidence="2">Belongs to the DoxX family.</text>
</comment>
<evidence type="ECO:0000313" key="8">
    <source>
        <dbReference type="Proteomes" id="UP000635726"/>
    </source>
</evidence>
<accession>A0A917UTG7</accession>
<dbReference type="AlphaFoldDB" id="A0A917UTG7"/>
<evidence type="ECO:0000313" key="7">
    <source>
        <dbReference type="EMBL" id="GGJ83877.1"/>
    </source>
</evidence>
<sequence length="120" mass="12446">MNILKFAGRAALSAIFIQSGIDSVRNPAGRAQMVERAGLPEPELLTQLNGGLMAGAGTLLALGLAPRSSALALLASLVPTTVVGHAFWNAEGQDRQGQAVHFAKNLAMMGALLLVVADRE</sequence>
<reference evidence="7" key="1">
    <citation type="journal article" date="2014" name="Int. J. Syst. Evol. Microbiol.">
        <title>Complete genome sequence of Corynebacterium casei LMG S-19264T (=DSM 44701T), isolated from a smear-ripened cheese.</title>
        <authorList>
            <consortium name="US DOE Joint Genome Institute (JGI-PGF)"/>
            <person name="Walter F."/>
            <person name="Albersmeier A."/>
            <person name="Kalinowski J."/>
            <person name="Ruckert C."/>
        </authorList>
    </citation>
    <scope>NUCLEOTIDE SEQUENCE</scope>
    <source>
        <strain evidence="7">JCM 14371</strain>
    </source>
</reference>
<dbReference type="InterPro" id="IPR032808">
    <property type="entry name" value="DoxX"/>
</dbReference>
<reference evidence="7" key="2">
    <citation type="submission" date="2020-09" db="EMBL/GenBank/DDBJ databases">
        <authorList>
            <person name="Sun Q."/>
            <person name="Ohkuma M."/>
        </authorList>
    </citation>
    <scope>NUCLEOTIDE SEQUENCE</scope>
    <source>
        <strain evidence="7">JCM 14371</strain>
    </source>
</reference>
<evidence type="ECO:0008006" key="9">
    <source>
        <dbReference type="Google" id="ProtNLM"/>
    </source>
</evidence>
<comment type="subcellular location">
    <subcellularLocation>
        <location evidence="1">Cell membrane</location>
        <topology evidence="1">Multi-pass membrane protein</topology>
    </subcellularLocation>
</comment>
<dbReference type="PANTHER" id="PTHR33452">
    <property type="entry name" value="OXIDOREDUCTASE CATD-RELATED"/>
    <property type="match status" value="1"/>
</dbReference>
<dbReference type="InterPro" id="IPR051907">
    <property type="entry name" value="DoxX-like_oxidoreductase"/>
</dbReference>
<dbReference type="EMBL" id="BMOE01000012">
    <property type="protein sequence ID" value="GGJ83877.1"/>
    <property type="molecule type" value="Genomic_DNA"/>
</dbReference>
<gene>
    <name evidence="7" type="ORF">GCM10008939_29680</name>
</gene>
<dbReference type="PANTHER" id="PTHR33452:SF1">
    <property type="entry name" value="INNER MEMBRANE PROTEIN YPHA-RELATED"/>
    <property type="match status" value="1"/>
</dbReference>
<dbReference type="Proteomes" id="UP000635726">
    <property type="component" value="Unassembled WGS sequence"/>
</dbReference>
<keyword evidence="5" id="KW-1133">Transmembrane helix</keyword>
<dbReference type="RefSeq" id="WP_188964083.1">
    <property type="nucleotide sequence ID" value="NZ_BMOE01000012.1"/>
</dbReference>
<keyword evidence="3" id="KW-1003">Cell membrane</keyword>
<dbReference type="Pfam" id="PF07681">
    <property type="entry name" value="DoxX"/>
    <property type="match status" value="1"/>
</dbReference>
<organism evidence="7 8">
    <name type="scientific">Deinococcus aquiradiocola</name>
    <dbReference type="NCBI Taxonomy" id="393059"/>
    <lineage>
        <taxon>Bacteria</taxon>
        <taxon>Thermotogati</taxon>
        <taxon>Deinococcota</taxon>
        <taxon>Deinococci</taxon>
        <taxon>Deinococcales</taxon>
        <taxon>Deinococcaceae</taxon>
        <taxon>Deinococcus</taxon>
    </lineage>
</organism>
<keyword evidence="4" id="KW-0812">Transmembrane</keyword>
<evidence type="ECO:0000256" key="6">
    <source>
        <dbReference type="ARBA" id="ARBA00023136"/>
    </source>
</evidence>
<evidence type="ECO:0000256" key="3">
    <source>
        <dbReference type="ARBA" id="ARBA00022475"/>
    </source>
</evidence>
<proteinExistence type="inferred from homology"/>
<protein>
    <recommendedName>
        <fullName evidence="9">DoxX family protein</fullName>
    </recommendedName>
</protein>
<evidence type="ECO:0000256" key="4">
    <source>
        <dbReference type="ARBA" id="ARBA00022692"/>
    </source>
</evidence>
<keyword evidence="8" id="KW-1185">Reference proteome</keyword>
<name>A0A917UTG7_9DEIO</name>
<evidence type="ECO:0000256" key="2">
    <source>
        <dbReference type="ARBA" id="ARBA00006679"/>
    </source>
</evidence>